<sequence length="377" mass="38965">MATFITRLDSAGPGPRVAVKDIIDVAGVPTTAGCRAVQATAQPARRDAACLRGTREASARIVGKTNLHELAVLPFGTNPWFGTPVNPLDPALLPGGSSSGSAVAVATGEADVAFGSDTGGSVRIPSACCGVCGLKTTHGRVALDGVWPLAPSLDTIGPIATGVAGLDVGMRLLEPGFVVSPTAARVVGRVRSDGLPDIEAAVNAALRAAELEIVDVELPGWAAATDAFTAIYLTEFWASDHHLLEDRSGLGDDTLMAFELAELVRPTVDVDVDVVRRQAAAWRAALLELFDRVELLALPTLPMFPPRLDELGDDNTALVLDMTRNTALFNLAGTPCTAQPVPLGSSRVPASLQLVGPPGAEELLLPTAAAVESAVAR</sequence>
<dbReference type="GO" id="GO:0003824">
    <property type="term" value="F:catalytic activity"/>
    <property type="evidence" value="ECO:0007669"/>
    <property type="project" value="InterPro"/>
</dbReference>
<gene>
    <name evidence="4" type="ORF">DLM65_10995</name>
    <name evidence="3" type="ORF">JF886_11260</name>
</gene>
<evidence type="ECO:0000256" key="1">
    <source>
        <dbReference type="ARBA" id="ARBA00009199"/>
    </source>
</evidence>
<dbReference type="InterPro" id="IPR023631">
    <property type="entry name" value="Amidase_dom"/>
</dbReference>
<evidence type="ECO:0000313" key="5">
    <source>
        <dbReference type="Proteomes" id="UP000248724"/>
    </source>
</evidence>
<evidence type="ECO:0000313" key="3">
    <source>
        <dbReference type="EMBL" id="MBJ7595415.1"/>
    </source>
</evidence>
<evidence type="ECO:0000259" key="2">
    <source>
        <dbReference type="Pfam" id="PF01425"/>
    </source>
</evidence>
<feature type="domain" description="Amidase" evidence="2">
    <location>
        <begin position="17"/>
        <end position="365"/>
    </location>
</feature>
<dbReference type="Gene3D" id="3.90.1300.10">
    <property type="entry name" value="Amidase signature (AS) domain"/>
    <property type="match status" value="1"/>
</dbReference>
<proteinExistence type="inferred from homology"/>
<dbReference type="InterPro" id="IPR000120">
    <property type="entry name" value="Amidase"/>
</dbReference>
<organism evidence="4 5">
    <name type="scientific">Candidatus Aeolococcus gillhamiae</name>
    <dbReference type="NCBI Taxonomy" id="3127015"/>
    <lineage>
        <taxon>Bacteria</taxon>
        <taxon>Bacillati</taxon>
        <taxon>Candidatus Dormiibacterota</taxon>
        <taxon>Candidatus Dormibacteria</taxon>
        <taxon>Candidatus Aeolococcales</taxon>
        <taxon>Candidatus Aeolococcaceae</taxon>
        <taxon>Candidatus Aeolococcus</taxon>
    </lineage>
</organism>
<reference evidence="4" key="2">
    <citation type="submission" date="2018-05" db="EMBL/GenBank/DDBJ databases">
        <authorList>
            <person name="Ferrari B."/>
        </authorList>
    </citation>
    <scope>NUCLEOTIDE SEQUENCE</scope>
    <source>
        <strain evidence="4">RRmetagenome_bin12</strain>
    </source>
</reference>
<dbReference type="EMBL" id="JAEKNS010000116">
    <property type="protein sequence ID" value="MBJ7595415.1"/>
    <property type="molecule type" value="Genomic_DNA"/>
</dbReference>
<dbReference type="InterPro" id="IPR020556">
    <property type="entry name" value="Amidase_CS"/>
</dbReference>
<dbReference type="PANTHER" id="PTHR11895">
    <property type="entry name" value="TRANSAMIDASE"/>
    <property type="match status" value="1"/>
</dbReference>
<evidence type="ECO:0000313" key="4">
    <source>
        <dbReference type="EMBL" id="PZR79364.1"/>
    </source>
</evidence>
<reference evidence="3 6" key="3">
    <citation type="submission" date="2020-10" db="EMBL/GenBank/DDBJ databases">
        <title>Ca. Dormibacterota MAGs.</title>
        <authorList>
            <person name="Montgomery K."/>
        </authorList>
    </citation>
    <scope>NUCLEOTIDE SEQUENCE [LARGE SCALE GENOMIC DNA]</scope>
    <source>
        <strain evidence="3">SC8812_S17_18</strain>
    </source>
</reference>
<dbReference type="SUPFAM" id="SSF75304">
    <property type="entry name" value="Amidase signature (AS) enzymes"/>
    <property type="match status" value="1"/>
</dbReference>
<evidence type="ECO:0000313" key="6">
    <source>
        <dbReference type="Proteomes" id="UP000606991"/>
    </source>
</evidence>
<comment type="similarity">
    <text evidence="1">Belongs to the amidase family.</text>
</comment>
<protein>
    <submittedName>
        <fullName evidence="4">Amidase</fullName>
    </submittedName>
</protein>
<comment type="caution">
    <text evidence="4">The sequence shown here is derived from an EMBL/GenBank/DDBJ whole genome shotgun (WGS) entry which is preliminary data.</text>
</comment>
<accession>A0A934N039</accession>
<reference evidence="4 5" key="1">
    <citation type="journal article" date="2017" name="Nature">
        <title>Atmospheric trace gases support primary production in Antarctic desert surface soil.</title>
        <authorList>
            <person name="Ji M."/>
            <person name="Greening C."/>
            <person name="Vanwonterghem I."/>
            <person name="Carere C.R."/>
            <person name="Bay S.K."/>
            <person name="Steen J.A."/>
            <person name="Montgomery K."/>
            <person name="Lines T."/>
            <person name="Beardall J."/>
            <person name="van Dorst J."/>
            <person name="Snape I."/>
            <person name="Stott M.B."/>
            <person name="Hugenholtz P."/>
            <person name="Ferrari B.C."/>
        </authorList>
    </citation>
    <scope>NUCLEOTIDE SEQUENCE [LARGE SCALE GENOMIC DNA]</scope>
    <source>
        <strain evidence="4">RRmetagenome_bin12</strain>
    </source>
</reference>
<dbReference type="Pfam" id="PF01425">
    <property type="entry name" value="Amidase"/>
    <property type="match status" value="1"/>
</dbReference>
<dbReference type="Proteomes" id="UP000606991">
    <property type="component" value="Unassembled WGS sequence"/>
</dbReference>
<dbReference type="Proteomes" id="UP000248724">
    <property type="component" value="Unassembled WGS sequence"/>
</dbReference>
<dbReference type="PROSITE" id="PS00571">
    <property type="entry name" value="AMIDASES"/>
    <property type="match status" value="1"/>
</dbReference>
<dbReference type="RefSeq" id="WP_337312504.1">
    <property type="nucleotide sequence ID" value="NZ_JAEKNS010000116.1"/>
</dbReference>
<name>A0A2W6A770_9BACT</name>
<accession>A0A2W6A770</accession>
<dbReference type="EMBL" id="QHBU01000211">
    <property type="protein sequence ID" value="PZR79364.1"/>
    <property type="molecule type" value="Genomic_DNA"/>
</dbReference>
<dbReference type="InterPro" id="IPR036928">
    <property type="entry name" value="AS_sf"/>
</dbReference>
<dbReference type="AlphaFoldDB" id="A0A2W6A770"/>
<dbReference type="PANTHER" id="PTHR11895:SF7">
    <property type="entry name" value="GLUTAMYL-TRNA(GLN) AMIDOTRANSFERASE SUBUNIT A, MITOCHONDRIAL"/>
    <property type="match status" value="1"/>
</dbReference>